<evidence type="ECO:0000256" key="1">
    <source>
        <dbReference type="ARBA" id="ARBA00000971"/>
    </source>
</evidence>
<dbReference type="AlphaFoldDB" id="A0A0N7LQD2"/>
<evidence type="ECO:0000256" key="7">
    <source>
        <dbReference type="ARBA" id="ARBA00031484"/>
    </source>
</evidence>
<dbReference type="PROSITE" id="PS50198">
    <property type="entry name" value="PPIC_PPIASE_2"/>
    <property type="match status" value="1"/>
</dbReference>
<evidence type="ECO:0000259" key="10">
    <source>
        <dbReference type="PROSITE" id="PS50198"/>
    </source>
</evidence>
<dbReference type="Pfam" id="PF13145">
    <property type="entry name" value="Rotamase_2"/>
    <property type="match status" value="1"/>
</dbReference>
<dbReference type="EC" id="5.2.1.8" evidence="3"/>
<dbReference type="RefSeq" id="WP_058277342.1">
    <property type="nucleotide sequence ID" value="NZ_CYPU01000031.1"/>
</dbReference>
<evidence type="ECO:0000313" key="11">
    <source>
        <dbReference type="EMBL" id="CUH47692.1"/>
    </source>
</evidence>
<keyword evidence="9" id="KW-0812">Transmembrane</keyword>
<evidence type="ECO:0000256" key="8">
    <source>
        <dbReference type="PROSITE-ProRule" id="PRU00278"/>
    </source>
</evidence>
<dbReference type="Proteomes" id="UP000050783">
    <property type="component" value="Unassembled WGS sequence"/>
</dbReference>
<keyword evidence="9" id="KW-0472">Membrane</keyword>
<feature type="transmembrane region" description="Helical" evidence="9">
    <location>
        <begin position="7"/>
        <end position="24"/>
    </location>
</feature>
<dbReference type="InterPro" id="IPR046357">
    <property type="entry name" value="PPIase_dom_sf"/>
</dbReference>
<evidence type="ECO:0000256" key="2">
    <source>
        <dbReference type="ARBA" id="ARBA00007656"/>
    </source>
</evidence>
<evidence type="ECO:0000256" key="6">
    <source>
        <dbReference type="ARBA" id="ARBA00030642"/>
    </source>
</evidence>
<dbReference type="InterPro" id="IPR050245">
    <property type="entry name" value="PrsA_foldase"/>
</dbReference>
<keyword evidence="5 8" id="KW-0697">Rotamase</keyword>
<proteinExistence type="inferred from homology"/>
<dbReference type="GeneID" id="55493096"/>
<dbReference type="SUPFAM" id="SSF54534">
    <property type="entry name" value="FKBP-like"/>
    <property type="match status" value="1"/>
</dbReference>
<evidence type="ECO:0000256" key="9">
    <source>
        <dbReference type="SAM" id="Phobius"/>
    </source>
</evidence>
<feature type="domain" description="PpiC" evidence="10">
    <location>
        <begin position="114"/>
        <end position="224"/>
    </location>
</feature>
<comment type="similarity">
    <text evidence="2">Belongs to the PpiC/parvulin rotamase family.</text>
</comment>
<evidence type="ECO:0000256" key="5">
    <source>
        <dbReference type="ARBA" id="ARBA00023110"/>
    </source>
</evidence>
<dbReference type="PANTHER" id="PTHR47245">
    <property type="entry name" value="PEPTIDYLPROLYL ISOMERASE"/>
    <property type="match status" value="1"/>
</dbReference>
<dbReference type="SUPFAM" id="SSF109998">
    <property type="entry name" value="Triger factor/SurA peptide-binding domain-like"/>
    <property type="match status" value="1"/>
</dbReference>
<comment type="catalytic activity">
    <reaction evidence="1">
        <text>[protein]-peptidylproline (omega=180) = [protein]-peptidylproline (omega=0)</text>
        <dbReference type="Rhea" id="RHEA:16237"/>
        <dbReference type="Rhea" id="RHEA-COMP:10747"/>
        <dbReference type="Rhea" id="RHEA-COMP:10748"/>
        <dbReference type="ChEBI" id="CHEBI:83833"/>
        <dbReference type="ChEBI" id="CHEBI:83834"/>
        <dbReference type="EC" id="5.2.1.8"/>
    </reaction>
</comment>
<dbReference type="PANTHER" id="PTHR47245:SF2">
    <property type="entry name" value="PEPTIDYL-PROLYL CIS-TRANS ISOMERASE HP_0175-RELATED"/>
    <property type="match status" value="1"/>
</dbReference>
<name>A0A0N7LQD2_9RHOB</name>
<evidence type="ECO:0000313" key="12">
    <source>
        <dbReference type="Proteomes" id="UP000050783"/>
    </source>
</evidence>
<dbReference type="InterPro" id="IPR027304">
    <property type="entry name" value="Trigger_fact/SurA_dom_sf"/>
</dbReference>
<evidence type="ECO:0000256" key="4">
    <source>
        <dbReference type="ARBA" id="ARBA00018370"/>
    </source>
</evidence>
<reference evidence="11 12" key="1">
    <citation type="submission" date="2015-09" db="EMBL/GenBank/DDBJ databases">
        <authorList>
            <consortium name="Swine Surveillance"/>
        </authorList>
    </citation>
    <scope>NUCLEOTIDE SEQUENCE [LARGE SCALE GENOMIC DNA]</scope>
    <source>
        <strain evidence="11 12">CECT 4292</strain>
    </source>
</reference>
<dbReference type="OrthoDB" id="196786at2"/>
<keyword evidence="9" id="KW-1133">Transmembrane helix</keyword>
<evidence type="ECO:0000256" key="3">
    <source>
        <dbReference type="ARBA" id="ARBA00013194"/>
    </source>
</evidence>
<gene>
    <name evidence="11" type="ORF">RUA4292_01866</name>
</gene>
<organism evidence="11 12">
    <name type="scientific">Ruegeria atlantica</name>
    <dbReference type="NCBI Taxonomy" id="81569"/>
    <lineage>
        <taxon>Bacteria</taxon>
        <taxon>Pseudomonadati</taxon>
        <taxon>Pseudomonadota</taxon>
        <taxon>Alphaproteobacteria</taxon>
        <taxon>Rhodobacterales</taxon>
        <taxon>Roseobacteraceae</taxon>
        <taxon>Ruegeria</taxon>
    </lineage>
</organism>
<dbReference type="STRING" id="81569.RUM4293_03743"/>
<dbReference type="InterPro" id="IPR000297">
    <property type="entry name" value="PPIase_PpiC"/>
</dbReference>
<sequence>MQILKQPLFHFILIGVAIFAWFAWVSPQQDVAEETDTITVDGNDVALLKTRFQNSWNRPPTEDELQALIDGAIREEVLVREARKLGLDQGDQVIRARLAQKMDFLTDAIAASIEPEPEVLQTFLNENPERFTKPAQIAFDQIYLNENAELDAIENAIEAANTQQDWRSIGSTTLLPKSMPLTVVRAVDANFGTGFSAALNSLEPGNWSGPVRSAYGIHVVRVTDKQDPILPKLEDIRDTVLLEWRREAGSDLAQAQYESLASNYQVETPDMDKAVE</sequence>
<dbReference type="Gene3D" id="3.10.50.40">
    <property type="match status" value="1"/>
</dbReference>
<keyword evidence="8 11" id="KW-0413">Isomerase</keyword>
<protein>
    <recommendedName>
        <fullName evidence="4">Parvulin-like PPIase</fullName>
        <ecNumber evidence="3">5.2.1.8</ecNumber>
    </recommendedName>
    <alternativeName>
        <fullName evidence="6">Peptidyl-prolyl cis-trans isomerase plp</fullName>
    </alternativeName>
    <alternativeName>
        <fullName evidence="7">Rotamase plp</fullName>
    </alternativeName>
</protein>
<dbReference type="GO" id="GO:0003755">
    <property type="term" value="F:peptidyl-prolyl cis-trans isomerase activity"/>
    <property type="evidence" value="ECO:0007669"/>
    <property type="project" value="UniProtKB-KW"/>
</dbReference>
<dbReference type="EMBL" id="CYPU01000031">
    <property type="protein sequence ID" value="CUH47692.1"/>
    <property type="molecule type" value="Genomic_DNA"/>
</dbReference>
<accession>A0A0N7LQD2</accession>